<protein>
    <submittedName>
        <fullName evidence="1">Uncharacterized protein</fullName>
    </submittedName>
</protein>
<accession>A0AAV4PV24</accession>
<evidence type="ECO:0000313" key="2">
    <source>
        <dbReference type="Proteomes" id="UP001054945"/>
    </source>
</evidence>
<sequence length="78" mass="8020">MATADQNCARYLGSVARFSSSTASGGDLPAAWVPALGILATRERDDIHIVAPPWDGVAMGACVAEGKVPGGELSGRRH</sequence>
<keyword evidence="2" id="KW-1185">Reference proteome</keyword>
<name>A0AAV4PV24_CAEEX</name>
<comment type="caution">
    <text evidence="1">The sequence shown here is derived from an EMBL/GenBank/DDBJ whole genome shotgun (WGS) entry which is preliminary data.</text>
</comment>
<reference evidence="1 2" key="1">
    <citation type="submission" date="2021-06" db="EMBL/GenBank/DDBJ databases">
        <title>Caerostris extrusa draft genome.</title>
        <authorList>
            <person name="Kono N."/>
            <person name="Arakawa K."/>
        </authorList>
    </citation>
    <scope>NUCLEOTIDE SEQUENCE [LARGE SCALE GENOMIC DNA]</scope>
</reference>
<proteinExistence type="predicted"/>
<dbReference type="AlphaFoldDB" id="A0AAV4PV24"/>
<organism evidence="1 2">
    <name type="scientific">Caerostris extrusa</name>
    <name type="common">Bark spider</name>
    <name type="synonym">Caerostris bankana</name>
    <dbReference type="NCBI Taxonomy" id="172846"/>
    <lineage>
        <taxon>Eukaryota</taxon>
        <taxon>Metazoa</taxon>
        <taxon>Ecdysozoa</taxon>
        <taxon>Arthropoda</taxon>
        <taxon>Chelicerata</taxon>
        <taxon>Arachnida</taxon>
        <taxon>Araneae</taxon>
        <taxon>Araneomorphae</taxon>
        <taxon>Entelegynae</taxon>
        <taxon>Araneoidea</taxon>
        <taxon>Araneidae</taxon>
        <taxon>Caerostris</taxon>
    </lineage>
</organism>
<dbReference type="Proteomes" id="UP001054945">
    <property type="component" value="Unassembled WGS sequence"/>
</dbReference>
<dbReference type="EMBL" id="BPLR01005237">
    <property type="protein sequence ID" value="GIY00904.1"/>
    <property type="molecule type" value="Genomic_DNA"/>
</dbReference>
<gene>
    <name evidence="1" type="ORF">CEXT_202981</name>
</gene>
<evidence type="ECO:0000313" key="1">
    <source>
        <dbReference type="EMBL" id="GIY00904.1"/>
    </source>
</evidence>